<protein>
    <recommendedName>
        <fullName evidence="3">Antibiotic biosynthesis monooxygenase</fullName>
    </recommendedName>
</protein>
<reference evidence="2" key="1">
    <citation type="journal article" date="2019" name="Int. J. Syst. Evol. Microbiol.">
        <title>The Global Catalogue of Microorganisms (GCM) 10K type strain sequencing project: providing services to taxonomists for standard genome sequencing and annotation.</title>
        <authorList>
            <consortium name="The Broad Institute Genomics Platform"/>
            <consortium name="The Broad Institute Genome Sequencing Center for Infectious Disease"/>
            <person name="Wu L."/>
            <person name="Ma J."/>
        </authorList>
    </citation>
    <scope>NUCLEOTIDE SEQUENCE [LARGE SCALE GENOMIC DNA]</scope>
    <source>
        <strain evidence="2">JCM 13004</strain>
    </source>
</reference>
<dbReference type="RefSeq" id="WP_344441646.1">
    <property type="nucleotide sequence ID" value="NZ_BAAALF010000036.1"/>
</dbReference>
<sequence>MPVVLTLRWDGVTPQQYDQVRDLVRWEQDTPDGALLHVASFENGALHVTDVWSSESDFQRFFNDRVAAAVKESGIEGEPQYGFRPLHRRFVAPGVAGAAG</sequence>
<gene>
    <name evidence="1" type="ORF">GCM10009665_26460</name>
</gene>
<accession>A0ABP4GR20</accession>
<name>A0ABP4GR20_9ACTN</name>
<keyword evidence="2" id="KW-1185">Reference proteome</keyword>
<organism evidence="1 2">
    <name type="scientific">Kitasatospora nipponensis</name>
    <dbReference type="NCBI Taxonomy" id="258049"/>
    <lineage>
        <taxon>Bacteria</taxon>
        <taxon>Bacillati</taxon>
        <taxon>Actinomycetota</taxon>
        <taxon>Actinomycetes</taxon>
        <taxon>Kitasatosporales</taxon>
        <taxon>Streptomycetaceae</taxon>
        <taxon>Kitasatospora</taxon>
    </lineage>
</organism>
<evidence type="ECO:0000313" key="1">
    <source>
        <dbReference type="EMBL" id="GAA1234988.1"/>
    </source>
</evidence>
<proteinExistence type="predicted"/>
<evidence type="ECO:0000313" key="2">
    <source>
        <dbReference type="Proteomes" id="UP001500037"/>
    </source>
</evidence>
<dbReference type="EMBL" id="BAAALF010000036">
    <property type="protein sequence ID" value="GAA1234988.1"/>
    <property type="molecule type" value="Genomic_DNA"/>
</dbReference>
<comment type="caution">
    <text evidence="1">The sequence shown here is derived from an EMBL/GenBank/DDBJ whole genome shotgun (WGS) entry which is preliminary data.</text>
</comment>
<evidence type="ECO:0008006" key="3">
    <source>
        <dbReference type="Google" id="ProtNLM"/>
    </source>
</evidence>
<dbReference type="Proteomes" id="UP001500037">
    <property type="component" value="Unassembled WGS sequence"/>
</dbReference>